<dbReference type="InterPro" id="IPR017452">
    <property type="entry name" value="GPCR_Rhodpsn_7TM"/>
</dbReference>
<proteinExistence type="predicted"/>
<evidence type="ECO:0000256" key="1">
    <source>
        <dbReference type="ARBA" id="ARBA00004370"/>
    </source>
</evidence>
<comment type="subcellular location">
    <subcellularLocation>
        <location evidence="1">Membrane</location>
    </subcellularLocation>
</comment>
<protein>
    <recommendedName>
        <fullName evidence="6">G-protein coupled receptors family 1 profile domain-containing protein</fullName>
    </recommendedName>
</protein>
<dbReference type="EMBL" id="CAJNOJ010000273">
    <property type="protein sequence ID" value="CAF1359300.1"/>
    <property type="molecule type" value="Genomic_DNA"/>
</dbReference>
<feature type="transmembrane region" description="Helical" evidence="5">
    <location>
        <begin position="267"/>
        <end position="287"/>
    </location>
</feature>
<keyword evidence="9" id="KW-1185">Reference proteome</keyword>
<feature type="transmembrane region" description="Helical" evidence="5">
    <location>
        <begin position="230"/>
        <end position="247"/>
    </location>
</feature>
<keyword evidence="3 5" id="KW-1133">Transmembrane helix</keyword>
<reference evidence="8" key="1">
    <citation type="submission" date="2021-02" db="EMBL/GenBank/DDBJ databases">
        <authorList>
            <person name="Nowell W R."/>
        </authorList>
    </citation>
    <scope>NUCLEOTIDE SEQUENCE</scope>
</reference>
<dbReference type="SUPFAM" id="SSF81321">
    <property type="entry name" value="Family A G protein-coupled receptor-like"/>
    <property type="match status" value="1"/>
</dbReference>
<comment type="caution">
    <text evidence="8">The sequence shown here is derived from an EMBL/GenBank/DDBJ whole genome shotgun (WGS) entry which is preliminary data.</text>
</comment>
<dbReference type="OrthoDB" id="10000378at2759"/>
<feature type="transmembrane region" description="Helical" evidence="5">
    <location>
        <begin position="192"/>
        <end position="210"/>
    </location>
</feature>
<feature type="domain" description="G-protein coupled receptors family 1 profile" evidence="6">
    <location>
        <begin position="33"/>
        <end position="285"/>
    </location>
</feature>
<feature type="transmembrane region" description="Helical" evidence="5">
    <location>
        <begin position="20"/>
        <end position="39"/>
    </location>
</feature>
<feature type="transmembrane region" description="Helical" evidence="5">
    <location>
        <begin position="51"/>
        <end position="73"/>
    </location>
</feature>
<evidence type="ECO:0000256" key="2">
    <source>
        <dbReference type="ARBA" id="ARBA00022692"/>
    </source>
</evidence>
<dbReference type="Proteomes" id="UP000663828">
    <property type="component" value="Unassembled WGS sequence"/>
</dbReference>
<evidence type="ECO:0000313" key="9">
    <source>
        <dbReference type="Proteomes" id="UP000663828"/>
    </source>
</evidence>
<name>A0A815I1F3_ADIRI</name>
<feature type="transmembrane region" description="Helical" evidence="5">
    <location>
        <begin position="93"/>
        <end position="114"/>
    </location>
</feature>
<dbReference type="AlphaFoldDB" id="A0A815I1F3"/>
<gene>
    <name evidence="8" type="ORF">EDS130_LOCUS33723</name>
    <name evidence="7" type="ORF">XAT740_LOCUS31317</name>
</gene>
<feature type="transmembrane region" description="Helical" evidence="5">
    <location>
        <begin position="134"/>
        <end position="158"/>
    </location>
</feature>
<dbReference type="GO" id="GO:0016020">
    <property type="term" value="C:membrane"/>
    <property type="evidence" value="ECO:0007669"/>
    <property type="project" value="UniProtKB-SubCell"/>
</dbReference>
<evidence type="ECO:0000256" key="3">
    <source>
        <dbReference type="ARBA" id="ARBA00022989"/>
    </source>
</evidence>
<keyword evidence="2 5" id="KW-0812">Transmembrane</keyword>
<sequence length="320" mass="38111">MSSNISNSTNISSLKNEIRFILFLTLQIPSIICSLYIFLQYATRSNLRQSIHHHIVLVLLCSSFLFVAIPVSASEAFFYTATVRPASYLFCSIWTWVHYTTNIANLILMSFSCIERHLLIFRLNPLRTRFRRIVYHYIPIVVCLLYPALFYFILIFLYPCEPVYDFSQLLCIMPCYFMNIPIGNVDTFVNNWMPIFAIPLLSLALFARFLLQKRQVHIEIFQWKRDRKMVIQLLSIACLYFFMWAPLKSVSIYNLVWRVKLSSQFQIDYMFILPYFIHLFYPFVILFTNSEFRRRNRLQPNFITPIHRRGKTCAIQRSNK</sequence>
<accession>A0A815I1F3</accession>
<evidence type="ECO:0000256" key="4">
    <source>
        <dbReference type="ARBA" id="ARBA00023136"/>
    </source>
</evidence>
<dbReference type="Gene3D" id="1.20.1070.10">
    <property type="entry name" value="Rhodopsin 7-helix transmembrane proteins"/>
    <property type="match status" value="1"/>
</dbReference>
<evidence type="ECO:0000256" key="5">
    <source>
        <dbReference type="SAM" id="Phobius"/>
    </source>
</evidence>
<dbReference type="EMBL" id="CAJNOR010002845">
    <property type="protein sequence ID" value="CAF1347837.1"/>
    <property type="molecule type" value="Genomic_DNA"/>
</dbReference>
<evidence type="ECO:0000313" key="8">
    <source>
        <dbReference type="EMBL" id="CAF1359300.1"/>
    </source>
</evidence>
<organism evidence="8 10">
    <name type="scientific">Adineta ricciae</name>
    <name type="common">Rotifer</name>
    <dbReference type="NCBI Taxonomy" id="249248"/>
    <lineage>
        <taxon>Eukaryota</taxon>
        <taxon>Metazoa</taxon>
        <taxon>Spiralia</taxon>
        <taxon>Gnathifera</taxon>
        <taxon>Rotifera</taxon>
        <taxon>Eurotatoria</taxon>
        <taxon>Bdelloidea</taxon>
        <taxon>Adinetida</taxon>
        <taxon>Adinetidae</taxon>
        <taxon>Adineta</taxon>
    </lineage>
</organism>
<evidence type="ECO:0000313" key="10">
    <source>
        <dbReference type="Proteomes" id="UP000663852"/>
    </source>
</evidence>
<dbReference type="Proteomes" id="UP000663852">
    <property type="component" value="Unassembled WGS sequence"/>
</dbReference>
<keyword evidence="4 5" id="KW-0472">Membrane</keyword>
<dbReference type="PROSITE" id="PS50262">
    <property type="entry name" value="G_PROTEIN_RECEP_F1_2"/>
    <property type="match status" value="1"/>
</dbReference>
<evidence type="ECO:0000259" key="6">
    <source>
        <dbReference type="PROSITE" id="PS50262"/>
    </source>
</evidence>
<evidence type="ECO:0000313" key="7">
    <source>
        <dbReference type="EMBL" id="CAF1347837.1"/>
    </source>
</evidence>